<comment type="caution">
    <text evidence="1">The sequence shown here is derived from an EMBL/GenBank/DDBJ whole genome shotgun (WGS) entry which is preliminary data.</text>
</comment>
<reference evidence="1" key="1">
    <citation type="submission" date="2022-12" db="EMBL/GenBank/DDBJ databases">
        <title>Genome Sequence of Lasiodiplodia mahajangana.</title>
        <authorList>
            <person name="Buettner E."/>
        </authorList>
    </citation>
    <scope>NUCLEOTIDE SEQUENCE</scope>
    <source>
        <strain evidence="1">VT137</strain>
    </source>
</reference>
<accession>A0ACC2IYA4</accession>
<keyword evidence="2" id="KW-1185">Reference proteome</keyword>
<gene>
    <name evidence="1" type="ORF">O1611_g10494</name>
</gene>
<organism evidence="1 2">
    <name type="scientific">Lasiodiplodia mahajangana</name>
    <dbReference type="NCBI Taxonomy" id="1108764"/>
    <lineage>
        <taxon>Eukaryota</taxon>
        <taxon>Fungi</taxon>
        <taxon>Dikarya</taxon>
        <taxon>Ascomycota</taxon>
        <taxon>Pezizomycotina</taxon>
        <taxon>Dothideomycetes</taxon>
        <taxon>Dothideomycetes incertae sedis</taxon>
        <taxon>Botryosphaeriales</taxon>
        <taxon>Botryosphaeriaceae</taxon>
        <taxon>Lasiodiplodia</taxon>
    </lineage>
</organism>
<evidence type="ECO:0000313" key="1">
    <source>
        <dbReference type="EMBL" id="KAJ8119953.1"/>
    </source>
</evidence>
<sequence>MLKKLGAAIDKYVTLANRVHILTVMREIIAATLEAGQTVGKECRECSREFDSTYLTAVRKLTPEQLRRLKILEDGKWVEEMQGLVNEANKQAMFPLLVRALDHINSAV</sequence>
<dbReference type="Proteomes" id="UP001153332">
    <property type="component" value="Unassembled WGS sequence"/>
</dbReference>
<proteinExistence type="predicted"/>
<name>A0ACC2IYA4_9PEZI</name>
<dbReference type="EMBL" id="JAPUUL010004244">
    <property type="protein sequence ID" value="KAJ8119953.1"/>
    <property type="molecule type" value="Genomic_DNA"/>
</dbReference>
<protein>
    <submittedName>
        <fullName evidence="1">Uncharacterized protein</fullName>
    </submittedName>
</protein>
<evidence type="ECO:0000313" key="2">
    <source>
        <dbReference type="Proteomes" id="UP001153332"/>
    </source>
</evidence>